<dbReference type="KEGG" id="mass:CR152_27490"/>
<proteinExistence type="predicted"/>
<dbReference type="EMBL" id="CP024608">
    <property type="protein sequence ID" value="ATQ77828.1"/>
    <property type="molecule type" value="Genomic_DNA"/>
</dbReference>
<dbReference type="Proteomes" id="UP000229897">
    <property type="component" value="Chromosome"/>
</dbReference>
<name>A0A2D2DS87_9BURK</name>
<protein>
    <submittedName>
        <fullName evidence="1">Uncharacterized protein</fullName>
    </submittedName>
</protein>
<dbReference type="AlphaFoldDB" id="A0A2D2DS87"/>
<accession>A0A2D2DS87</accession>
<evidence type="ECO:0000313" key="2">
    <source>
        <dbReference type="Proteomes" id="UP000229897"/>
    </source>
</evidence>
<dbReference type="OrthoDB" id="9182697at2"/>
<reference evidence="1" key="1">
    <citation type="submission" date="2017-10" db="EMBL/GenBank/DDBJ databases">
        <title>Massilia psychrophilum sp. nov., a novel purple-pigmented bacterium isolated from Tianshan glacier, Xinjiang Municipality, China.</title>
        <authorList>
            <person name="Wang H."/>
        </authorList>
    </citation>
    <scope>NUCLEOTIDE SEQUENCE [LARGE SCALE GENOMIC DNA]</scope>
    <source>
        <strain evidence="1">B2</strain>
    </source>
</reference>
<keyword evidence="2" id="KW-1185">Reference proteome</keyword>
<sequence length="122" mass="13612">MPPNPSIASIRAGLLDEMAAYMERCAEDPDSEPPYGKAEIDECARILDAYAAAIDNLPKPADRAAIMKEVERVVVALNEFDDRAGGVIETEERERLCDIIYLIAKDAGLEADEDITEQWRDW</sequence>
<gene>
    <name evidence="1" type="ORF">CR152_27490</name>
</gene>
<dbReference type="RefSeq" id="WP_099880333.1">
    <property type="nucleotide sequence ID" value="NZ_CP024608.1"/>
</dbReference>
<organism evidence="1 2">
    <name type="scientific">Massilia violaceinigra</name>
    <dbReference type="NCBI Taxonomy" id="2045208"/>
    <lineage>
        <taxon>Bacteria</taxon>
        <taxon>Pseudomonadati</taxon>
        <taxon>Pseudomonadota</taxon>
        <taxon>Betaproteobacteria</taxon>
        <taxon>Burkholderiales</taxon>
        <taxon>Oxalobacteraceae</taxon>
        <taxon>Telluria group</taxon>
        <taxon>Massilia</taxon>
    </lineage>
</organism>
<evidence type="ECO:0000313" key="1">
    <source>
        <dbReference type="EMBL" id="ATQ77828.1"/>
    </source>
</evidence>